<dbReference type="PANTHER" id="PTHR42038:SF2">
    <property type="entry name" value="TERPENE CYCLASE AUSL"/>
    <property type="match status" value="1"/>
</dbReference>
<keyword evidence="8" id="KW-1185">Reference proteome</keyword>
<evidence type="ECO:0000256" key="1">
    <source>
        <dbReference type="ARBA" id="ARBA00004141"/>
    </source>
</evidence>
<dbReference type="InParanoid" id="Q5ATK0"/>
<reference evidence="8" key="2">
    <citation type="journal article" date="2009" name="Fungal Genet. Biol.">
        <title>The 2008 update of the Aspergillus nidulans genome annotation: a community effort.</title>
        <authorList>
            <person name="Wortman J.R."/>
            <person name="Gilsenan J.M."/>
            <person name="Joardar V."/>
            <person name="Deegan J."/>
            <person name="Clutterbuck J."/>
            <person name="Andersen M.R."/>
            <person name="Archer D."/>
            <person name="Bencina M."/>
            <person name="Braus G."/>
            <person name="Coutinho P."/>
            <person name="von Dohren H."/>
            <person name="Doonan J."/>
            <person name="Driessen A.J."/>
            <person name="Durek P."/>
            <person name="Espeso E."/>
            <person name="Fekete E."/>
            <person name="Flipphi M."/>
            <person name="Estrada C.G."/>
            <person name="Geysens S."/>
            <person name="Goldman G."/>
            <person name="de Groot P.W."/>
            <person name="Hansen K."/>
            <person name="Harris S.D."/>
            <person name="Heinekamp T."/>
            <person name="Helmstaedt K."/>
            <person name="Henrissat B."/>
            <person name="Hofmann G."/>
            <person name="Homan T."/>
            <person name="Horio T."/>
            <person name="Horiuchi H."/>
            <person name="James S."/>
            <person name="Jones M."/>
            <person name="Karaffa L."/>
            <person name="Karanyi Z."/>
            <person name="Kato M."/>
            <person name="Keller N."/>
            <person name="Kelly D.E."/>
            <person name="Kiel J.A."/>
            <person name="Kim J.M."/>
            <person name="van der Klei I.J."/>
            <person name="Klis F.M."/>
            <person name="Kovalchuk A."/>
            <person name="Krasevec N."/>
            <person name="Kubicek C.P."/>
            <person name="Liu B."/>
            <person name="Maccabe A."/>
            <person name="Meyer V."/>
            <person name="Mirabito P."/>
            <person name="Miskei M."/>
            <person name="Mos M."/>
            <person name="Mullins J."/>
            <person name="Nelson D.R."/>
            <person name="Nielsen J."/>
            <person name="Oakley B.R."/>
            <person name="Osmani S.A."/>
            <person name="Pakula T."/>
            <person name="Paszewski A."/>
            <person name="Paulsen I."/>
            <person name="Pilsyk S."/>
            <person name="Pocsi I."/>
            <person name="Punt P.J."/>
            <person name="Ram A.F."/>
            <person name="Ren Q."/>
            <person name="Robellet X."/>
            <person name="Robson G."/>
            <person name="Seiboth B."/>
            <person name="van Solingen P."/>
            <person name="Specht T."/>
            <person name="Sun J."/>
            <person name="Taheri-Talesh N."/>
            <person name="Takeshita N."/>
            <person name="Ussery D."/>
            <person name="vanKuyk P.A."/>
            <person name="Visser H."/>
            <person name="van de Vondervoort P.J."/>
            <person name="de Vries R.P."/>
            <person name="Walton J."/>
            <person name="Xiang X."/>
            <person name="Xiong Y."/>
            <person name="Zeng A.P."/>
            <person name="Brandt B.W."/>
            <person name="Cornell M.J."/>
            <person name="van den Hondel C.A."/>
            <person name="Visser J."/>
            <person name="Oliver S.G."/>
            <person name="Turner G."/>
        </authorList>
    </citation>
    <scope>GENOME REANNOTATION</scope>
    <source>
        <strain evidence="8">FGSC A4 / ATCC 38163 / CBS 112.46 / NRRL 194 / M139</strain>
    </source>
</reference>
<accession>C8VE78</accession>
<proteinExistence type="inferred from homology"/>
<dbReference type="PANTHER" id="PTHR42038">
    <property type="match status" value="1"/>
</dbReference>
<dbReference type="GO" id="GO:0016829">
    <property type="term" value="F:lyase activity"/>
    <property type="evidence" value="ECO:0007669"/>
    <property type="project" value="InterPro"/>
</dbReference>
<dbReference type="KEGG" id="ani:ANIA_08380"/>
<reference evidence="8" key="1">
    <citation type="journal article" date="2005" name="Nature">
        <title>Sequencing of Aspergillus nidulans and comparative analysis with A. fumigatus and A. oryzae.</title>
        <authorList>
            <person name="Galagan J.E."/>
            <person name="Calvo S.E."/>
            <person name="Cuomo C."/>
            <person name="Ma L.J."/>
            <person name="Wortman J.R."/>
            <person name="Batzoglou S."/>
            <person name="Lee S.I."/>
            <person name="Basturkmen M."/>
            <person name="Spevak C.C."/>
            <person name="Clutterbuck J."/>
            <person name="Kapitonov V."/>
            <person name="Jurka J."/>
            <person name="Scazzocchio C."/>
            <person name="Farman M."/>
            <person name="Butler J."/>
            <person name="Purcell S."/>
            <person name="Harris S."/>
            <person name="Braus G.H."/>
            <person name="Draht O."/>
            <person name="Busch S."/>
            <person name="D'Enfert C."/>
            <person name="Bouchier C."/>
            <person name="Goldman G.H."/>
            <person name="Bell-Pedersen D."/>
            <person name="Griffiths-Jones S."/>
            <person name="Doonan J.H."/>
            <person name="Yu J."/>
            <person name="Vienken K."/>
            <person name="Pain A."/>
            <person name="Freitag M."/>
            <person name="Selker E.U."/>
            <person name="Archer D.B."/>
            <person name="Penalva M.A."/>
            <person name="Oakley B.R."/>
            <person name="Momany M."/>
            <person name="Tanaka T."/>
            <person name="Kumagai T."/>
            <person name="Asai K."/>
            <person name="Machida M."/>
            <person name="Nierman W.C."/>
            <person name="Denning D.W."/>
            <person name="Caddick M."/>
            <person name="Hynes M."/>
            <person name="Paoletti M."/>
            <person name="Fischer R."/>
            <person name="Miller B."/>
            <person name="Dyer P."/>
            <person name="Sachs M.S."/>
            <person name="Osmani S.A."/>
            <person name="Birren B.W."/>
        </authorList>
    </citation>
    <scope>NUCLEOTIDE SEQUENCE [LARGE SCALE GENOMIC DNA]</scope>
    <source>
        <strain evidence="8">FGSC A4 / ATCC 38163 / CBS 112.46 / NRRL 194 / M139</strain>
    </source>
</reference>
<organism evidence="7 8">
    <name type="scientific">Emericella nidulans (strain FGSC A4 / ATCC 38163 / CBS 112.46 / NRRL 194 / M139)</name>
    <name type="common">Aspergillus nidulans</name>
    <dbReference type="NCBI Taxonomy" id="227321"/>
    <lineage>
        <taxon>Eukaryota</taxon>
        <taxon>Fungi</taxon>
        <taxon>Dikarya</taxon>
        <taxon>Ascomycota</taxon>
        <taxon>Pezizomycotina</taxon>
        <taxon>Eurotiomycetes</taxon>
        <taxon>Eurotiomycetidae</taxon>
        <taxon>Eurotiales</taxon>
        <taxon>Aspergillaceae</taxon>
        <taxon>Aspergillus</taxon>
        <taxon>Aspergillus subgen. Nidulantes</taxon>
    </lineage>
</organism>
<dbReference type="GeneID" id="2868760"/>
<feature type="transmembrane region" description="Helical" evidence="6">
    <location>
        <begin position="116"/>
        <end position="136"/>
    </location>
</feature>
<dbReference type="AlphaFoldDB" id="Q5ATK0"/>
<evidence type="ECO:0000256" key="3">
    <source>
        <dbReference type="ARBA" id="ARBA00022692"/>
    </source>
</evidence>
<dbReference type="InterPro" id="IPR039020">
    <property type="entry name" value="PaxB-like"/>
</dbReference>
<keyword evidence="3 6" id="KW-0812">Transmembrane</keyword>
<comment type="subcellular location">
    <subcellularLocation>
        <location evidence="1">Membrane</location>
        <topology evidence="1">Multi-pass membrane protein</topology>
    </subcellularLocation>
</comment>
<dbReference type="EMBL" id="BN001305">
    <property type="protein sequence ID" value="CBF80422.1"/>
    <property type="molecule type" value="Genomic_DNA"/>
</dbReference>
<evidence type="ECO:0000256" key="4">
    <source>
        <dbReference type="ARBA" id="ARBA00022989"/>
    </source>
</evidence>
<keyword evidence="4 6" id="KW-1133">Transmembrane helix</keyword>
<evidence type="ECO:0000313" key="8">
    <source>
        <dbReference type="Proteomes" id="UP000000560"/>
    </source>
</evidence>
<evidence type="ECO:0000256" key="2">
    <source>
        <dbReference type="ARBA" id="ARBA00006757"/>
    </source>
</evidence>
<accession>Q5ATK0</accession>
<evidence type="ECO:0000256" key="5">
    <source>
        <dbReference type="ARBA" id="ARBA00023136"/>
    </source>
</evidence>
<dbReference type="RefSeq" id="XP_681649.1">
    <property type="nucleotide sequence ID" value="XM_676557.1"/>
</dbReference>
<sequence>MRTTLNDQLLSSSFMSICCDVGWESVYAFIYPISSSHWAGGICACGNSWVHGRSSSIGPWNWPRSGLPLERRVVPDYGKSWISLSVGLSRQYSRGVTEYLQWPHGGDPWLDSPLCWFYIGITLTLDAIYPTVFFHFRRTESGRDGKEAKGD</sequence>
<dbReference type="GO" id="GO:0016020">
    <property type="term" value="C:membrane"/>
    <property type="evidence" value="ECO:0007669"/>
    <property type="project" value="UniProtKB-SubCell"/>
</dbReference>
<evidence type="ECO:0000313" key="7">
    <source>
        <dbReference type="EMBL" id="CBF80422.1"/>
    </source>
</evidence>
<keyword evidence="5 6" id="KW-0472">Membrane</keyword>
<protein>
    <submittedName>
        <fullName evidence="7">Uncharacterized protein</fullName>
    </submittedName>
</protein>
<dbReference type="HOGENOM" id="CLU_1731445_0_0_1"/>
<comment type="similarity">
    <text evidence="2">Belongs to the paxB family.</text>
</comment>
<gene>
    <name evidence="7" type="ORF">ANIA_08380</name>
</gene>
<evidence type="ECO:0000256" key="6">
    <source>
        <dbReference type="SAM" id="Phobius"/>
    </source>
</evidence>
<dbReference type="Proteomes" id="UP000000560">
    <property type="component" value="Chromosome V"/>
</dbReference>
<dbReference type="OrthoDB" id="5294024at2759"/>
<name>Q5ATK0_EMENI</name>
<dbReference type="STRING" id="227321.Q5ATK0"/>